<dbReference type="EMBL" id="JABEZW010000009">
    <property type="protein sequence ID" value="MBA0776567.1"/>
    <property type="molecule type" value="Genomic_DNA"/>
</dbReference>
<evidence type="ECO:0000313" key="2">
    <source>
        <dbReference type="EMBL" id="MBA0776567.1"/>
    </source>
</evidence>
<sequence>MSAKRGEEWVPSLVLNGWMQVTSHLATRNHAIRVKEWAICDTRVALLYANCVVWNFVPFVLNSNSTQLDSGNTTDGRNGCIRLAEMVNGDERTASEDGKGRLELQTWSDLPLELLELILSNLTFEDNIRASVVCKRWLKVAISVRVMNQSPWLMYIPKSGCLYEFYDPSERKIHSLELPELRGCRVCYTKQGWLLLYRRRNHLVFFFNPFTRETINLPSYELAYEIMAFSCAPTSTNCVVFSIKHVHPTVVAISTCHPGASEWTIVNHRNRLPFVSSIWDKPVFCSGLFYCLSLTGWLGVYDPGRRYWKVLAVPPPRCPENFFVKNWWKGKFMTEHNGDLLVVYTSQNKNPMIYKLYRSELAWKEMESLRGVTIFASFLSSLSGANLPGIMRNSVYFSKFRFFGKRCISYSFDDCRYYPRKQQYDWGEQPPFENIWIEPPRHALSSI</sequence>
<gene>
    <name evidence="2" type="ORF">Gotri_011550</name>
</gene>
<dbReference type="Pfam" id="PF03478">
    <property type="entry name" value="Beta-prop_KIB1-4"/>
    <property type="match status" value="1"/>
</dbReference>
<name>A0A7J9EU59_9ROSI</name>
<accession>A0A7J9EU59</accession>
<dbReference type="SMART" id="SM00256">
    <property type="entry name" value="FBOX"/>
    <property type="match status" value="1"/>
</dbReference>
<organism evidence="2 3">
    <name type="scientific">Gossypium trilobum</name>
    <dbReference type="NCBI Taxonomy" id="34281"/>
    <lineage>
        <taxon>Eukaryota</taxon>
        <taxon>Viridiplantae</taxon>
        <taxon>Streptophyta</taxon>
        <taxon>Embryophyta</taxon>
        <taxon>Tracheophyta</taxon>
        <taxon>Spermatophyta</taxon>
        <taxon>Magnoliopsida</taxon>
        <taxon>eudicotyledons</taxon>
        <taxon>Gunneridae</taxon>
        <taxon>Pentapetalae</taxon>
        <taxon>rosids</taxon>
        <taxon>malvids</taxon>
        <taxon>Malvales</taxon>
        <taxon>Malvaceae</taxon>
        <taxon>Malvoideae</taxon>
        <taxon>Gossypium</taxon>
    </lineage>
</organism>
<dbReference type="PROSITE" id="PS50181">
    <property type="entry name" value="FBOX"/>
    <property type="match status" value="1"/>
</dbReference>
<dbReference type="Proteomes" id="UP000593568">
    <property type="component" value="Unassembled WGS sequence"/>
</dbReference>
<dbReference type="PANTHER" id="PTHR33127">
    <property type="entry name" value="TRANSMEMBRANE PROTEIN"/>
    <property type="match status" value="1"/>
</dbReference>
<dbReference type="InterPro" id="IPR001810">
    <property type="entry name" value="F-box_dom"/>
</dbReference>
<comment type="caution">
    <text evidence="2">The sequence shown here is derived from an EMBL/GenBank/DDBJ whole genome shotgun (WGS) entry which is preliminary data.</text>
</comment>
<proteinExistence type="predicted"/>
<dbReference type="SUPFAM" id="SSF81383">
    <property type="entry name" value="F-box domain"/>
    <property type="match status" value="1"/>
</dbReference>
<dbReference type="AlphaFoldDB" id="A0A7J9EU59"/>
<evidence type="ECO:0000313" key="3">
    <source>
        <dbReference type="Proteomes" id="UP000593568"/>
    </source>
</evidence>
<keyword evidence="3" id="KW-1185">Reference proteome</keyword>
<dbReference type="PANTHER" id="PTHR33127:SF5">
    <property type="entry name" value="TRANSMEMBRANE PROTEIN"/>
    <property type="match status" value="1"/>
</dbReference>
<dbReference type="Gene3D" id="1.20.1280.50">
    <property type="match status" value="1"/>
</dbReference>
<protein>
    <recommendedName>
        <fullName evidence="1">F-box domain-containing protein</fullName>
    </recommendedName>
</protein>
<evidence type="ECO:0000259" key="1">
    <source>
        <dbReference type="PROSITE" id="PS50181"/>
    </source>
</evidence>
<feature type="domain" description="F-box" evidence="1">
    <location>
        <begin position="104"/>
        <end position="155"/>
    </location>
</feature>
<dbReference type="InterPro" id="IPR005174">
    <property type="entry name" value="KIB1-4_b-propeller"/>
</dbReference>
<dbReference type="Pfam" id="PF00646">
    <property type="entry name" value="F-box"/>
    <property type="match status" value="1"/>
</dbReference>
<dbReference type="InterPro" id="IPR036047">
    <property type="entry name" value="F-box-like_dom_sf"/>
</dbReference>
<reference evidence="2 3" key="1">
    <citation type="journal article" date="2019" name="Genome Biol. Evol.">
        <title>Insights into the evolution of the New World diploid cottons (Gossypium, subgenus Houzingenia) based on genome sequencing.</title>
        <authorList>
            <person name="Grover C.E."/>
            <person name="Arick M.A. 2nd"/>
            <person name="Thrash A."/>
            <person name="Conover J.L."/>
            <person name="Sanders W.S."/>
            <person name="Peterson D.G."/>
            <person name="Frelichowski J.E."/>
            <person name="Scheffler J.A."/>
            <person name="Scheffler B.E."/>
            <person name="Wendel J.F."/>
        </authorList>
    </citation>
    <scope>NUCLEOTIDE SEQUENCE [LARGE SCALE GENOMIC DNA]</scope>
    <source>
        <strain evidence="2">8</strain>
        <tissue evidence="2">Leaf</tissue>
    </source>
</reference>